<proteinExistence type="predicted"/>
<reference evidence="1 2" key="1">
    <citation type="journal article" date="2016" name="Nat. Commun.">
        <title>Thousands of microbial genomes shed light on interconnected biogeochemical processes in an aquifer system.</title>
        <authorList>
            <person name="Anantharaman K."/>
            <person name="Brown C.T."/>
            <person name="Hug L.A."/>
            <person name="Sharon I."/>
            <person name="Castelle C.J."/>
            <person name="Probst A.J."/>
            <person name="Thomas B.C."/>
            <person name="Singh A."/>
            <person name="Wilkins M.J."/>
            <person name="Karaoz U."/>
            <person name="Brodie E.L."/>
            <person name="Williams K.H."/>
            <person name="Hubbard S.S."/>
            <person name="Banfield J.F."/>
        </authorList>
    </citation>
    <scope>NUCLEOTIDE SEQUENCE [LARGE SCALE GENOMIC DNA]</scope>
</reference>
<evidence type="ECO:0000313" key="2">
    <source>
        <dbReference type="Proteomes" id="UP000177614"/>
    </source>
</evidence>
<organism evidence="1 2">
    <name type="scientific">Candidatus Abawacabacteria bacterium RBG_16_42_10</name>
    <dbReference type="NCBI Taxonomy" id="1817814"/>
    <lineage>
        <taxon>Bacteria</taxon>
        <taxon>Candidatus Abawacaibacteriota</taxon>
    </lineage>
</organism>
<dbReference type="Gene3D" id="3.40.50.1010">
    <property type="entry name" value="5'-nuclease"/>
    <property type="match status" value="1"/>
</dbReference>
<accession>A0A1F4XIS7</accession>
<comment type="caution">
    <text evidence="1">The sequence shown here is derived from an EMBL/GenBank/DDBJ whole genome shotgun (WGS) entry which is preliminary data.</text>
</comment>
<dbReference type="Proteomes" id="UP000177614">
    <property type="component" value="Unassembled WGS sequence"/>
</dbReference>
<dbReference type="STRING" id="1817814.A2V81_05290"/>
<evidence type="ECO:0008006" key="3">
    <source>
        <dbReference type="Google" id="ProtNLM"/>
    </source>
</evidence>
<evidence type="ECO:0000313" key="1">
    <source>
        <dbReference type="EMBL" id="OGC81651.1"/>
    </source>
</evidence>
<dbReference type="AlphaFoldDB" id="A0A1F4XIS7"/>
<name>A0A1F4XIS7_9BACT</name>
<dbReference type="EMBL" id="MEWR01000023">
    <property type="protein sequence ID" value="OGC81651.1"/>
    <property type="molecule type" value="Genomic_DNA"/>
</dbReference>
<protein>
    <recommendedName>
        <fullName evidence="3">NYN domain-containing protein</fullName>
    </recommendedName>
</protein>
<sequence>MQIMLEINNFDQAVIVSGDGDFYSLYQHLIKINKLRRLLIPNQNKFSALLRVFMSYITFLSEPYIRDKIKKRH</sequence>
<gene>
    <name evidence="1" type="ORF">A2V81_05290</name>
</gene>